<dbReference type="Gene3D" id="3.80.10.10">
    <property type="entry name" value="Ribonuclease Inhibitor"/>
    <property type="match status" value="1"/>
</dbReference>
<organism evidence="1 2">
    <name type="scientific">Amycolatopsis melonis</name>
    <dbReference type="NCBI Taxonomy" id="3156488"/>
    <lineage>
        <taxon>Bacteria</taxon>
        <taxon>Bacillati</taxon>
        <taxon>Actinomycetota</taxon>
        <taxon>Actinomycetes</taxon>
        <taxon>Pseudonocardiales</taxon>
        <taxon>Pseudonocardiaceae</taxon>
        <taxon>Amycolatopsis</taxon>
    </lineage>
</organism>
<dbReference type="EMBL" id="JBDZYD010000005">
    <property type="protein sequence ID" value="MEQ0560396.1"/>
    <property type="molecule type" value="Genomic_DNA"/>
</dbReference>
<evidence type="ECO:0000313" key="2">
    <source>
        <dbReference type="Proteomes" id="UP001440984"/>
    </source>
</evidence>
<dbReference type="InterPro" id="IPR032675">
    <property type="entry name" value="LRR_dom_sf"/>
</dbReference>
<comment type="caution">
    <text evidence="1">The sequence shown here is derived from an EMBL/GenBank/DDBJ whole genome shotgun (WGS) entry which is preliminary data.</text>
</comment>
<dbReference type="Proteomes" id="UP001440984">
    <property type="component" value="Unassembled WGS sequence"/>
</dbReference>
<name>A0ABV0LDN7_9PSEU</name>
<accession>A0ABV0LDN7</accession>
<gene>
    <name evidence="1" type="ORF">ABJI51_15005</name>
</gene>
<dbReference type="SUPFAM" id="SSF52058">
    <property type="entry name" value="L domain-like"/>
    <property type="match status" value="1"/>
</dbReference>
<evidence type="ECO:0000313" key="1">
    <source>
        <dbReference type="EMBL" id="MEQ0560396.1"/>
    </source>
</evidence>
<keyword evidence="2" id="KW-1185">Reference proteome</keyword>
<protein>
    <submittedName>
        <fullName evidence="1">Leucine-rich repeat domain-containing protein</fullName>
    </submittedName>
</protein>
<reference evidence="1 2" key="1">
    <citation type="submission" date="2024-05" db="EMBL/GenBank/DDBJ databases">
        <authorList>
            <person name="Zhao H."/>
            <person name="Xu Y."/>
            <person name="Lin S."/>
            <person name="Spain J.C."/>
            <person name="Zhou N.-Y."/>
        </authorList>
    </citation>
    <scope>NUCLEOTIDE SEQUENCE [LARGE SCALE GENOMIC DNA]</scope>
    <source>
        <strain evidence="1 2">NEAU-NG30</strain>
    </source>
</reference>
<dbReference type="RefSeq" id="WP_348951215.1">
    <property type="nucleotide sequence ID" value="NZ_JBDZYD010000005.1"/>
</dbReference>
<proteinExistence type="predicted"/>
<sequence length="278" mass="30263">MVVKVRTVNGAKQLEVEDVAWTPDLGERFVAEGCTGLLVGAPDGPAMPDLGFVRDLPGLTRVRLLRGVRDCSAVADVPGLEELTLASDYRGPLTLGSLPRLRTLAMPFLPAVADLAKLGELRVLAVWGWPKSSPTLEVLGDKPELEFLRLELKRTTVLTTAGLVAPKLRTLWLYDGRVSFAAAFPELEVLHLNSTKVASLDFVRDLPRLRDLFVENAGEVESADPLRGHPALRLLAFAGRTTFRDGDLGALLELPAVESVALERGAPHYSHKPAEIRR</sequence>